<comment type="caution">
    <text evidence="2">The sequence shown here is derived from an EMBL/GenBank/DDBJ whole genome shotgun (WGS) entry which is preliminary data.</text>
</comment>
<name>A0AAP4B7E4_9FIRM</name>
<proteinExistence type="inferred from homology"/>
<dbReference type="PROSITE" id="PS01125">
    <property type="entry name" value="ROK"/>
    <property type="match status" value="1"/>
</dbReference>
<dbReference type="Pfam" id="PF00480">
    <property type="entry name" value="ROK"/>
    <property type="match status" value="1"/>
</dbReference>
<gene>
    <name evidence="2" type="ORF">QJ036_00695</name>
</gene>
<protein>
    <submittedName>
        <fullName evidence="2">ROK family protein</fullName>
    </submittedName>
</protein>
<dbReference type="AlphaFoldDB" id="A0AAP4B7E4"/>
<dbReference type="Gene3D" id="3.30.420.40">
    <property type="match status" value="2"/>
</dbReference>
<dbReference type="RefSeq" id="WP_283229504.1">
    <property type="nucleotide sequence ID" value="NZ_JASGBQ010000001.1"/>
</dbReference>
<evidence type="ECO:0000313" key="3">
    <source>
        <dbReference type="Proteomes" id="UP001300383"/>
    </source>
</evidence>
<organism evidence="2 3">
    <name type="scientific">Fusibacillus kribbianus</name>
    <dbReference type="NCBI Taxonomy" id="3044208"/>
    <lineage>
        <taxon>Bacteria</taxon>
        <taxon>Bacillati</taxon>
        <taxon>Bacillota</taxon>
        <taxon>Clostridia</taxon>
        <taxon>Lachnospirales</taxon>
        <taxon>Lachnospiraceae</taxon>
        <taxon>Fusibacillus</taxon>
    </lineage>
</organism>
<dbReference type="InterPro" id="IPR043129">
    <property type="entry name" value="ATPase_NBD"/>
</dbReference>
<comment type="similarity">
    <text evidence="1">Belongs to the ROK (NagC/XylR) family.</text>
</comment>
<dbReference type="PANTHER" id="PTHR18964:SF149">
    <property type="entry name" value="BIFUNCTIONAL UDP-N-ACETYLGLUCOSAMINE 2-EPIMERASE_N-ACETYLMANNOSAMINE KINASE"/>
    <property type="match status" value="1"/>
</dbReference>
<reference evidence="2 3" key="1">
    <citation type="submission" date="2023-05" db="EMBL/GenBank/DDBJ databases">
        <title>[ruminococcus] sp. nov., isolated from a pig farm feces dump.</title>
        <authorList>
            <person name="Chang Y.-H."/>
        </authorList>
    </citation>
    <scope>NUCLEOTIDE SEQUENCE [LARGE SCALE GENOMIC DNA]</scope>
    <source>
        <strain evidence="2 3">YH-rum2234</strain>
    </source>
</reference>
<dbReference type="PANTHER" id="PTHR18964">
    <property type="entry name" value="ROK (REPRESSOR, ORF, KINASE) FAMILY"/>
    <property type="match status" value="1"/>
</dbReference>
<accession>A0AAP4B7E4</accession>
<keyword evidence="3" id="KW-1185">Reference proteome</keyword>
<dbReference type="SUPFAM" id="SSF53067">
    <property type="entry name" value="Actin-like ATPase domain"/>
    <property type="match status" value="1"/>
</dbReference>
<evidence type="ECO:0000313" key="2">
    <source>
        <dbReference type="EMBL" id="MDI9240995.1"/>
    </source>
</evidence>
<evidence type="ECO:0000256" key="1">
    <source>
        <dbReference type="ARBA" id="ARBA00006479"/>
    </source>
</evidence>
<dbReference type="Proteomes" id="UP001300383">
    <property type="component" value="Unassembled WGS sequence"/>
</dbReference>
<sequence>MEGYFIGIDVGGTNVKLMIMDEEKQVVAKTQIPTKAERGYEAVSDDMIETLDRMFEKNGIREPKIQALAMGLPGTVDRKAGETVYLAKLRWDGFNPAKKLGEYYRAPYFIENDANINALGEYAFGESGKENLLLLTLGTGVGGGIIINGKIFGGAENMAGEFGHMMVQTEGGDICLCGRRGHLEAYCSGTAMMRDALEMMKNRRKTILHQYVKENEGVYDNSMVTRGAKEGDATCREILNRFISYLAAGISTLMMLFNPEVVLIGGGVSNAGDLLIEPLNQKCREMVLSERSYCPVIRTSLGSEAGMYGACALAMQAVKEGV</sequence>
<dbReference type="InterPro" id="IPR000600">
    <property type="entry name" value="ROK"/>
</dbReference>
<dbReference type="EMBL" id="JASGBQ010000001">
    <property type="protein sequence ID" value="MDI9240995.1"/>
    <property type="molecule type" value="Genomic_DNA"/>
</dbReference>
<dbReference type="InterPro" id="IPR049874">
    <property type="entry name" value="ROK_cs"/>
</dbReference>